<dbReference type="Pfam" id="PF02021">
    <property type="entry name" value="UPF0102"/>
    <property type="match status" value="1"/>
</dbReference>
<dbReference type="PANTHER" id="PTHR34039:SF1">
    <property type="entry name" value="UPF0102 PROTEIN YRAN"/>
    <property type="match status" value="1"/>
</dbReference>
<reference evidence="3 4" key="1">
    <citation type="submission" date="2020-12" db="EMBL/GenBank/DDBJ databases">
        <title>Whole genome sequences of gut porcine anaerobes.</title>
        <authorList>
            <person name="Kubasova T."/>
            <person name="Jahodarova E."/>
            <person name="Rychlik I."/>
        </authorList>
    </citation>
    <scope>NUCLEOTIDE SEQUENCE [LARGE SCALE GENOMIC DNA]</scope>
    <source>
        <strain evidence="3 4">An925</strain>
    </source>
</reference>
<dbReference type="InterPro" id="IPR011856">
    <property type="entry name" value="tRNA_endonuc-like_dom_sf"/>
</dbReference>
<keyword evidence="4" id="KW-1185">Reference proteome</keyword>
<dbReference type="CDD" id="cd20736">
    <property type="entry name" value="PoNe_Nuclease"/>
    <property type="match status" value="1"/>
</dbReference>
<name>A0ABS9CIH2_9BACT</name>
<comment type="caution">
    <text evidence="3">The sequence shown here is derived from an EMBL/GenBank/DDBJ whole genome shotgun (WGS) entry which is preliminary data.</text>
</comment>
<sequence>MAEHNELGTWGETLAAEYLEKKGYQILERDWKSGHRDLDIIAMDGDTMVIVEVKTRRNRLFTDPEMAVDYQKITNLQQAANHYVKMKYYDGDLRFDIISIVGTPDTTHTIDHIIDAF</sequence>
<dbReference type="SUPFAM" id="SSF52980">
    <property type="entry name" value="Restriction endonuclease-like"/>
    <property type="match status" value="1"/>
</dbReference>
<protein>
    <recommendedName>
        <fullName evidence="2">UPF0102 protein I6E12_08130</fullName>
    </recommendedName>
</protein>
<dbReference type="NCBIfam" id="TIGR00252">
    <property type="entry name" value="YraN family protein"/>
    <property type="match status" value="1"/>
</dbReference>
<evidence type="ECO:0000256" key="1">
    <source>
        <dbReference type="ARBA" id="ARBA00006738"/>
    </source>
</evidence>
<dbReference type="InterPro" id="IPR003509">
    <property type="entry name" value="UPF0102_YraN-like"/>
</dbReference>
<evidence type="ECO:0000256" key="2">
    <source>
        <dbReference type="HAMAP-Rule" id="MF_00048"/>
    </source>
</evidence>
<comment type="similarity">
    <text evidence="1 2">Belongs to the UPF0102 family.</text>
</comment>
<dbReference type="InterPro" id="IPR011335">
    <property type="entry name" value="Restrct_endonuc-II-like"/>
</dbReference>
<organism evidence="3 4">
    <name type="scientific">Xylanibacter brevis</name>
    <dbReference type="NCBI Taxonomy" id="83231"/>
    <lineage>
        <taxon>Bacteria</taxon>
        <taxon>Pseudomonadati</taxon>
        <taxon>Bacteroidota</taxon>
        <taxon>Bacteroidia</taxon>
        <taxon>Bacteroidales</taxon>
        <taxon>Prevotellaceae</taxon>
        <taxon>Xylanibacter</taxon>
    </lineage>
</organism>
<accession>A0ABS9CIH2</accession>
<dbReference type="PANTHER" id="PTHR34039">
    <property type="entry name" value="UPF0102 PROTEIN YRAN"/>
    <property type="match status" value="1"/>
</dbReference>
<dbReference type="RefSeq" id="WP_094440224.1">
    <property type="nucleotide sequence ID" value="NZ_JADYTN010000016.1"/>
</dbReference>
<evidence type="ECO:0000313" key="3">
    <source>
        <dbReference type="EMBL" id="MCF2564078.1"/>
    </source>
</evidence>
<proteinExistence type="inferred from homology"/>
<gene>
    <name evidence="3" type="ORF">I6E12_08130</name>
</gene>
<dbReference type="EMBL" id="JADYTN010000016">
    <property type="protein sequence ID" value="MCF2564078.1"/>
    <property type="molecule type" value="Genomic_DNA"/>
</dbReference>
<dbReference type="NCBIfam" id="NF009150">
    <property type="entry name" value="PRK12497.1-3"/>
    <property type="match status" value="1"/>
</dbReference>
<evidence type="ECO:0000313" key="4">
    <source>
        <dbReference type="Proteomes" id="UP001200470"/>
    </source>
</evidence>
<dbReference type="Gene3D" id="3.40.1350.10">
    <property type="match status" value="1"/>
</dbReference>
<dbReference type="HAMAP" id="MF_00048">
    <property type="entry name" value="UPF0102"/>
    <property type="match status" value="1"/>
</dbReference>
<dbReference type="Proteomes" id="UP001200470">
    <property type="component" value="Unassembled WGS sequence"/>
</dbReference>